<protein>
    <submittedName>
        <fullName evidence="1">Uncharacterized protein</fullName>
    </submittedName>
</protein>
<accession>A0A0F9QZZ7</accession>
<gene>
    <name evidence="1" type="ORF">LCGC14_0953120</name>
</gene>
<organism evidence="1">
    <name type="scientific">marine sediment metagenome</name>
    <dbReference type="NCBI Taxonomy" id="412755"/>
    <lineage>
        <taxon>unclassified sequences</taxon>
        <taxon>metagenomes</taxon>
        <taxon>ecological metagenomes</taxon>
    </lineage>
</organism>
<comment type="caution">
    <text evidence="1">The sequence shown here is derived from an EMBL/GenBank/DDBJ whole genome shotgun (WGS) entry which is preliminary data.</text>
</comment>
<dbReference type="EMBL" id="LAZR01003403">
    <property type="protein sequence ID" value="KKN18696.1"/>
    <property type="molecule type" value="Genomic_DNA"/>
</dbReference>
<proteinExistence type="predicted"/>
<sequence length="183" mass="20497">MNLKERRAWMREGCPVEEATVEVVPEPVEQAVDILERKPEPEPEIPKPCRSFRLGVIPSHGVLIARCDDCGIEMEHGEIILVDTGLEEKVAQGDWDVMLGLCIQMNEHGQGAWGEVGSMLIGKPGPKPWQAIEAWVQELMLYGACTGMPGNFEQSGWRFSFNRSPLRYELVLGPKWPGFLAKL</sequence>
<reference evidence="1" key="1">
    <citation type="journal article" date="2015" name="Nature">
        <title>Complex archaea that bridge the gap between prokaryotes and eukaryotes.</title>
        <authorList>
            <person name="Spang A."/>
            <person name="Saw J.H."/>
            <person name="Jorgensen S.L."/>
            <person name="Zaremba-Niedzwiedzka K."/>
            <person name="Martijn J."/>
            <person name="Lind A.E."/>
            <person name="van Eijk R."/>
            <person name="Schleper C."/>
            <person name="Guy L."/>
            <person name="Ettema T.J."/>
        </authorList>
    </citation>
    <scope>NUCLEOTIDE SEQUENCE</scope>
</reference>
<dbReference type="AlphaFoldDB" id="A0A0F9QZZ7"/>
<name>A0A0F9QZZ7_9ZZZZ</name>
<evidence type="ECO:0000313" key="1">
    <source>
        <dbReference type="EMBL" id="KKN18696.1"/>
    </source>
</evidence>